<sequence length="120" mass="14263">MSLDEPTKQYHKPPSEDSQHIDLSHKRGVVDRRLINLERNLRIATLSEDRQRYEEEKTQKTHERDMLSLKLEIREIELNKVMKDAEKKKHIEQLKEQVTVGERKEAERLLHSRDATPQAS</sequence>
<evidence type="ECO:0000313" key="1">
    <source>
        <dbReference type="EMBL" id="KAF2633130.1"/>
    </source>
</evidence>
<evidence type="ECO:0000313" key="2">
    <source>
        <dbReference type="Proteomes" id="UP000799754"/>
    </source>
</evidence>
<dbReference type="Proteomes" id="UP000799754">
    <property type="component" value="Unassembled WGS sequence"/>
</dbReference>
<gene>
    <name evidence="1" type="ORF">BU25DRAFT_406382</name>
</gene>
<proteinExistence type="predicted"/>
<accession>A0ACB6SHS2</accession>
<dbReference type="EMBL" id="MU006702">
    <property type="protein sequence ID" value="KAF2633130.1"/>
    <property type="molecule type" value="Genomic_DNA"/>
</dbReference>
<protein>
    <submittedName>
        <fullName evidence="1">Uncharacterized protein</fullName>
    </submittedName>
</protein>
<keyword evidence="2" id="KW-1185">Reference proteome</keyword>
<organism evidence="1 2">
    <name type="scientific">Macroventuria anomochaeta</name>
    <dbReference type="NCBI Taxonomy" id="301207"/>
    <lineage>
        <taxon>Eukaryota</taxon>
        <taxon>Fungi</taxon>
        <taxon>Dikarya</taxon>
        <taxon>Ascomycota</taxon>
        <taxon>Pezizomycotina</taxon>
        <taxon>Dothideomycetes</taxon>
        <taxon>Pleosporomycetidae</taxon>
        <taxon>Pleosporales</taxon>
        <taxon>Pleosporineae</taxon>
        <taxon>Didymellaceae</taxon>
        <taxon>Macroventuria</taxon>
    </lineage>
</organism>
<reference evidence="1" key="1">
    <citation type="journal article" date="2020" name="Stud. Mycol.">
        <title>101 Dothideomycetes genomes: a test case for predicting lifestyles and emergence of pathogens.</title>
        <authorList>
            <person name="Haridas S."/>
            <person name="Albert R."/>
            <person name="Binder M."/>
            <person name="Bloem J."/>
            <person name="Labutti K."/>
            <person name="Salamov A."/>
            <person name="Andreopoulos B."/>
            <person name="Baker S."/>
            <person name="Barry K."/>
            <person name="Bills G."/>
            <person name="Bluhm B."/>
            <person name="Cannon C."/>
            <person name="Castanera R."/>
            <person name="Culley D."/>
            <person name="Daum C."/>
            <person name="Ezra D."/>
            <person name="Gonzalez J."/>
            <person name="Henrissat B."/>
            <person name="Kuo A."/>
            <person name="Liang C."/>
            <person name="Lipzen A."/>
            <person name="Lutzoni F."/>
            <person name="Magnuson J."/>
            <person name="Mondo S."/>
            <person name="Nolan M."/>
            <person name="Ohm R."/>
            <person name="Pangilinan J."/>
            <person name="Park H.-J."/>
            <person name="Ramirez L."/>
            <person name="Alfaro M."/>
            <person name="Sun H."/>
            <person name="Tritt A."/>
            <person name="Yoshinaga Y."/>
            <person name="Zwiers L.-H."/>
            <person name="Turgeon B."/>
            <person name="Goodwin S."/>
            <person name="Spatafora J."/>
            <person name="Crous P."/>
            <person name="Grigoriev I."/>
        </authorList>
    </citation>
    <scope>NUCLEOTIDE SEQUENCE</scope>
    <source>
        <strain evidence="1">CBS 525.71</strain>
    </source>
</reference>
<name>A0ACB6SHS2_9PLEO</name>
<comment type="caution">
    <text evidence="1">The sequence shown here is derived from an EMBL/GenBank/DDBJ whole genome shotgun (WGS) entry which is preliminary data.</text>
</comment>